<dbReference type="Gene3D" id="3.40.50.150">
    <property type="entry name" value="Vaccinia Virus protein VP39"/>
    <property type="match status" value="1"/>
</dbReference>
<dbReference type="PANTHER" id="PTHR43591">
    <property type="entry name" value="METHYLTRANSFERASE"/>
    <property type="match status" value="1"/>
</dbReference>
<dbReference type="InterPro" id="IPR041698">
    <property type="entry name" value="Methyltransf_25"/>
</dbReference>
<dbReference type="GO" id="GO:0032259">
    <property type="term" value="P:methylation"/>
    <property type="evidence" value="ECO:0007669"/>
    <property type="project" value="UniProtKB-KW"/>
</dbReference>
<feature type="domain" description="Methyltransferase" evidence="1">
    <location>
        <begin position="53"/>
        <end position="150"/>
    </location>
</feature>
<reference evidence="2 3" key="1">
    <citation type="submission" date="2010-06" db="EMBL/GenBank/DDBJ databases">
        <title>Complete sequence of chromosome of Nitrosococcus watsoni C-113.</title>
        <authorList>
            <consortium name="US DOE Joint Genome Institute"/>
            <person name="Lucas S."/>
            <person name="Copeland A."/>
            <person name="Lapidus A."/>
            <person name="Cheng J.-F."/>
            <person name="Bruce D."/>
            <person name="Goodwin L."/>
            <person name="Pitluck S."/>
            <person name="Malfatti S.A."/>
            <person name="Chain P.S.G."/>
            <person name="Land M."/>
            <person name="Hauser L."/>
            <person name="Kyrpides N."/>
            <person name="Ivanova N."/>
            <person name="Cambell M.A."/>
            <person name="Heidelberg J.F."/>
            <person name="Klotz M.G."/>
            <person name="Woyke T."/>
        </authorList>
    </citation>
    <scope>NUCLEOTIDE SEQUENCE [LARGE SCALE GENOMIC DNA]</scope>
    <source>
        <strain evidence="2 3">C-113</strain>
    </source>
</reference>
<evidence type="ECO:0000259" key="1">
    <source>
        <dbReference type="Pfam" id="PF13649"/>
    </source>
</evidence>
<dbReference type="Proteomes" id="UP000000393">
    <property type="component" value="Chromosome"/>
</dbReference>
<evidence type="ECO:0000313" key="2">
    <source>
        <dbReference type="EMBL" id="ADJ29666.1"/>
    </source>
</evidence>
<dbReference type="RefSeq" id="WP_013221729.1">
    <property type="nucleotide sequence ID" value="NC_014315.1"/>
</dbReference>
<dbReference type="eggNOG" id="COG2226">
    <property type="taxonomic scope" value="Bacteria"/>
</dbReference>
<dbReference type="KEGG" id="nwa:Nwat_2925"/>
<keyword evidence="2" id="KW-0808">Transferase</keyword>
<dbReference type="AlphaFoldDB" id="D8KBZ5"/>
<dbReference type="HOGENOM" id="CLU_037990_11_2_6"/>
<dbReference type="GO" id="GO:0008168">
    <property type="term" value="F:methyltransferase activity"/>
    <property type="evidence" value="ECO:0007669"/>
    <property type="project" value="UniProtKB-KW"/>
</dbReference>
<name>D8KBZ5_NITWC</name>
<dbReference type="InterPro" id="IPR029063">
    <property type="entry name" value="SAM-dependent_MTases_sf"/>
</dbReference>
<evidence type="ECO:0000313" key="3">
    <source>
        <dbReference type="Proteomes" id="UP000000393"/>
    </source>
</evidence>
<accession>D8KBZ5</accession>
<dbReference type="EMBL" id="CP002086">
    <property type="protein sequence ID" value="ADJ29666.1"/>
    <property type="molecule type" value="Genomic_DNA"/>
</dbReference>
<dbReference type="SUPFAM" id="SSF53335">
    <property type="entry name" value="S-adenosyl-L-methionine-dependent methyltransferases"/>
    <property type="match status" value="1"/>
</dbReference>
<protein>
    <submittedName>
        <fullName evidence="2">Methyltransferase type 11</fullName>
    </submittedName>
</protein>
<organism evidence="2 3">
    <name type="scientific">Nitrosococcus watsoni (strain C-113)</name>
    <dbReference type="NCBI Taxonomy" id="105559"/>
    <lineage>
        <taxon>Bacteria</taxon>
        <taxon>Pseudomonadati</taxon>
        <taxon>Pseudomonadota</taxon>
        <taxon>Gammaproteobacteria</taxon>
        <taxon>Chromatiales</taxon>
        <taxon>Chromatiaceae</taxon>
        <taxon>Nitrosococcus</taxon>
    </lineage>
</organism>
<gene>
    <name evidence="2" type="ordered locus">Nwat_2925</name>
</gene>
<dbReference type="Pfam" id="PF13649">
    <property type="entry name" value="Methyltransf_25"/>
    <property type="match status" value="1"/>
</dbReference>
<sequence length="215" mass="23931">MGDSSREVAPKTQGAVLKWQAPIYDLECALVGLRKKFRRETLRHAHLSPGEQILDVGCGTGVLTQWAAEKISSSGRAIGIDPSIPMIALARKKAARAHSQAEFKLGVVERLPFESGHFDGVLSSLMLHHLPAELKRQGLGEIHRVLKPGGRLLAVDFDRPGHPLWWLGVWPQLFMPALVAHIRGEIPNYLRAAGFRQVQAVGRWFSLLTFWEARK</sequence>
<dbReference type="STRING" id="105559.Nwat_2925"/>
<keyword evidence="3" id="KW-1185">Reference proteome</keyword>
<dbReference type="CDD" id="cd02440">
    <property type="entry name" value="AdoMet_MTases"/>
    <property type="match status" value="1"/>
</dbReference>
<proteinExistence type="predicted"/>
<dbReference type="OrthoDB" id="9808140at2"/>
<keyword evidence="2" id="KW-0489">Methyltransferase</keyword>